<keyword evidence="2" id="KW-1185">Reference proteome</keyword>
<sequence>MQRASRTRLATTEAPSSLVLIVFSKRVDLDDVEIGRRLPSHFAEFNVERQLNSFDAGLSGPQ</sequence>
<dbReference type="EMBL" id="JARVKM010000098">
    <property type="protein sequence ID" value="KAK9770202.1"/>
    <property type="molecule type" value="Genomic_DNA"/>
</dbReference>
<accession>A0ABR2X8W3</accession>
<proteinExistence type="predicted"/>
<name>A0ABR2X8W3_9PEZI</name>
<reference evidence="1 2" key="1">
    <citation type="submission" date="2024-02" db="EMBL/GenBank/DDBJ databases">
        <title>First draft genome assembly of two strains of Seiridium cardinale.</title>
        <authorList>
            <person name="Emiliani G."/>
            <person name="Scali E."/>
        </authorList>
    </citation>
    <scope>NUCLEOTIDE SEQUENCE [LARGE SCALE GENOMIC DNA]</scope>
    <source>
        <strain evidence="1 2">BM-138-000479</strain>
    </source>
</reference>
<dbReference type="Proteomes" id="UP001465668">
    <property type="component" value="Unassembled WGS sequence"/>
</dbReference>
<evidence type="ECO:0000313" key="2">
    <source>
        <dbReference type="Proteomes" id="UP001465668"/>
    </source>
</evidence>
<gene>
    <name evidence="1" type="ORF">SCAR479_13086</name>
</gene>
<evidence type="ECO:0000313" key="1">
    <source>
        <dbReference type="EMBL" id="KAK9770202.1"/>
    </source>
</evidence>
<protein>
    <submittedName>
        <fullName evidence="1">Uncharacterized protein</fullName>
    </submittedName>
</protein>
<organism evidence="1 2">
    <name type="scientific">Seiridium cardinale</name>
    <dbReference type="NCBI Taxonomy" id="138064"/>
    <lineage>
        <taxon>Eukaryota</taxon>
        <taxon>Fungi</taxon>
        <taxon>Dikarya</taxon>
        <taxon>Ascomycota</taxon>
        <taxon>Pezizomycotina</taxon>
        <taxon>Sordariomycetes</taxon>
        <taxon>Xylariomycetidae</taxon>
        <taxon>Amphisphaeriales</taxon>
        <taxon>Sporocadaceae</taxon>
        <taxon>Seiridium</taxon>
    </lineage>
</organism>
<comment type="caution">
    <text evidence="1">The sequence shown here is derived from an EMBL/GenBank/DDBJ whole genome shotgun (WGS) entry which is preliminary data.</text>
</comment>